<dbReference type="AlphaFoldDB" id="A0A1E7KFU6"/>
<dbReference type="EC" id="2.1.1.77" evidence="3"/>
<evidence type="ECO:0000256" key="7">
    <source>
        <dbReference type="ARBA" id="ARBA00022679"/>
    </source>
</evidence>
<dbReference type="GO" id="GO:0005737">
    <property type="term" value="C:cytoplasm"/>
    <property type="evidence" value="ECO:0007669"/>
    <property type="project" value="UniProtKB-SubCell"/>
</dbReference>
<keyword evidence="5" id="KW-0963">Cytoplasm</keyword>
<gene>
    <name evidence="12" type="ORF">AN216_15120</name>
</gene>
<dbReference type="InterPro" id="IPR000682">
    <property type="entry name" value="PCMT"/>
</dbReference>
<evidence type="ECO:0000313" key="13">
    <source>
        <dbReference type="Proteomes" id="UP000176101"/>
    </source>
</evidence>
<comment type="subcellular location">
    <subcellularLocation>
        <location evidence="1">Cytoplasm</location>
    </subcellularLocation>
</comment>
<name>A0A1E7KFU6_9ACTN</name>
<evidence type="ECO:0000256" key="11">
    <source>
        <dbReference type="ARBA" id="ARBA00031350"/>
    </source>
</evidence>
<dbReference type="GO" id="GO:0032259">
    <property type="term" value="P:methylation"/>
    <property type="evidence" value="ECO:0007669"/>
    <property type="project" value="UniProtKB-KW"/>
</dbReference>
<protein>
    <recommendedName>
        <fullName evidence="4">Protein-L-isoaspartate O-methyltransferase</fullName>
        <ecNumber evidence="3">2.1.1.77</ecNumber>
    </recommendedName>
    <alternativeName>
        <fullName evidence="11">L-isoaspartyl protein carboxyl methyltransferase</fullName>
    </alternativeName>
    <alternativeName>
        <fullName evidence="9">Protein L-isoaspartyl methyltransferase</fullName>
    </alternativeName>
    <alternativeName>
        <fullName evidence="10">Protein-beta-aspartate methyltransferase</fullName>
    </alternativeName>
</protein>
<dbReference type="GO" id="GO:0004719">
    <property type="term" value="F:protein-L-isoaspartate (D-aspartate) O-methyltransferase activity"/>
    <property type="evidence" value="ECO:0007669"/>
    <property type="project" value="UniProtKB-EC"/>
</dbReference>
<dbReference type="Proteomes" id="UP000176101">
    <property type="component" value="Unassembled WGS sequence"/>
</dbReference>
<dbReference type="Gene3D" id="3.40.50.150">
    <property type="entry name" value="Vaccinia Virus protein VP39"/>
    <property type="match status" value="1"/>
</dbReference>
<evidence type="ECO:0000256" key="4">
    <source>
        <dbReference type="ARBA" id="ARBA00013346"/>
    </source>
</evidence>
<dbReference type="Pfam" id="PF01135">
    <property type="entry name" value="PCMT"/>
    <property type="match status" value="1"/>
</dbReference>
<dbReference type="CDD" id="cd02440">
    <property type="entry name" value="AdoMet_MTases"/>
    <property type="match status" value="1"/>
</dbReference>
<sequence length="320" mass="35200">MDAPTELAREVVAGGALVDPAWRRAFEEVPRELFVPSYHAVTPDGADQEWRSRDHPDARVRERWWRGLYQDVPLATRMRDGALTSSSSQPSLMARMLEALQVVDGNRVLEVGTGPGWNAALLAHRLGETNVTTVDVDPEITRSAREHLAAAGYHPAVITADGARGCPEHAPYDRLIATCSLPRVPLPWLAQCRTGALILAPFATGLIALRVSDDTHATGRFLATPAYFVPLRGDVPPRASIPVSDTGVPLDARRSDSFQFLLALVGGEIPARWAYEIWRDEGRPARERYGVTVADGEQWVWLDHTDGPHTWLVRSPEDGS</sequence>
<dbReference type="PANTHER" id="PTHR11579">
    <property type="entry name" value="PROTEIN-L-ISOASPARTATE O-METHYLTRANSFERASE"/>
    <property type="match status" value="1"/>
</dbReference>
<comment type="similarity">
    <text evidence="2">Belongs to the methyltransferase superfamily. L-isoaspartyl/D-aspartyl protein methyltransferase family.</text>
</comment>
<keyword evidence="7 12" id="KW-0808">Transferase</keyword>
<accession>A0A1E7KFU6</accession>
<evidence type="ECO:0000256" key="10">
    <source>
        <dbReference type="ARBA" id="ARBA00031323"/>
    </source>
</evidence>
<keyword evidence="13" id="KW-1185">Reference proteome</keyword>
<dbReference type="RefSeq" id="WP_070197165.1">
    <property type="nucleotide sequence ID" value="NZ_LJGU01000127.1"/>
</dbReference>
<reference evidence="12 13" key="1">
    <citation type="journal article" date="2016" name="Front. Microbiol.">
        <title>Comparative Genomics Analysis of Streptomyces Species Reveals Their Adaptation to the Marine Environment and Their Diversity at the Genomic Level.</title>
        <authorList>
            <person name="Tian X."/>
            <person name="Zhang Z."/>
            <person name="Yang T."/>
            <person name="Chen M."/>
            <person name="Li J."/>
            <person name="Chen F."/>
            <person name="Yang J."/>
            <person name="Li W."/>
            <person name="Zhang B."/>
            <person name="Zhang Z."/>
            <person name="Wu J."/>
            <person name="Zhang C."/>
            <person name="Long L."/>
            <person name="Xiao J."/>
        </authorList>
    </citation>
    <scope>NUCLEOTIDE SEQUENCE [LARGE SCALE GENOMIC DNA]</scope>
    <source>
        <strain evidence="12 13">SCSIO 02100</strain>
    </source>
</reference>
<evidence type="ECO:0000256" key="9">
    <source>
        <dbReference type="ARBA" id="ARBA00030757"/>
    </source>
</evidence>
<keyword evidence="6 12" id="KW-0489">Methyltransferase</keyword>
<dbReference type="PANTHER" id="PTHR11579:SF0">
    <property type="entry name" value="PROTEIN-L-ISOASPARTATE(D-ASPARTATE) O-METHYLTRANSFERASE"/>
    <property type="match status" value="1"/>
</dbReference>
<dbReference type="STRING" id="1075402.AN216_15120"/>
<evidence type="ECO:0000256" key="6">
    <source>
        <dbReference type="ARBA" id="ARBA00022603"/>
    </source>
</evidence>
<dbReference type="InterPro" id="IPR029063">
    <property type="entry name" value="SAM-dependent_MTases_sf"/>
</dbReference>
<evidence type="ECO:0000256" key="3">
    <source>
        <dbReference type="ARBA" id="ARBA00011890"/>
    </source>
</evidence>
<proteinExistence type="inferred from homology"/>
<dbReference type="PATRIC" id="fig|1075402.3.peg.1940"/>
<organism evidence="12 13">
    <name type="scientific">Streptomyces oceani</name>
    <dbReference type="NCBI Taxonomy" id="1075402"/>
    <lineage>
        <taxon>Bacteria</taxon>
        <taxon>Bacillati</taxon>
        <taxon>Actinomycetota</taxon>
        <taxon>Actinomycetes</taxon>
        <taxon>Kitasatosporales</taxon>
        <taxon>Streptomycetaceae</taxon>
        <taxon>Streptomyces</taxon>
    </lineage>
</organism>
<evidence type="ECO:0000256" key="2">
    <source>
        <dbReference type="ARBA" id="ARBA00005369"/>
    </source>
</evidence>
<evidence type="ECO:0000256" key="1">
    <source>
        <dbReference type="ARBA" id="ARBA00004496"/>
    </source>
</evidence>
<evidence type="ECO:0000313" key="12">
    <source>
        <dbReference type="EMBL" id="OEV02775.1"/>
    </source>
</evidence>
<dbReference type="SUPFAM" id="SSF53335">
    <property type="entry name" value="S-adenosyl-L-methionine-dependent methyltransferases"/>
    <property type="match status" value="1"/>
</dbReference>
<comment type="caution">
    <text evidence="12">The sequence shown here is derived from an EMBL/GenBank/DDBJ whole genome shotgun (WGS) entry which is preliminary data.</text>
</comment>
<evidence type="ECO:0000256" key="8">
    <source>
        <dbReference type="ARBA" id="ARBA00022691"/>
    </source>
</evidence>
<keyword evidence="8" id="KW-0949">S-adenosyl-L-methionine</keyword>
<evidence type="ECO:0000256" key="5">
    <source>
        <dbReference type="ARBA" id="ARBA00022490"/>
    </source>
</evidence>
<dbReference type="OrthoDB" id="5143400at2"/>
<dbReference type="EMBL" id="LJGU01000127">
    <property type="protein sequence ID" value="OEV02775.1"/>
    <property type="molecule type" value="Genomic_DNA"/>
</dbReference>